<accession>A0ACB7SVZ1</accession>
<organism evidence="1 2">
    <name type="scientific">Hyalomma asiaticum</name>
    <name type="common">Tick</name>
    <dbReference type="NCBI Taxonomy" id="266040"/>
    <lineage>
        <taxon>Eukaryota</taxon>
        <taxon>Metazoa</taxon>
        <taxon>Ecdysozoa</taxon>
        <taxon>Arthropoda</taxon>
        <taxon>Chelicerata</taxon>
        <taxon>Arachnida</taxon>
        <taxon>Acari</taxon>
        <taxon>Parasitiformes</taxon>
        <taxon>Ixodida</taxon>
        <taxon>Ixodoidea</taxon>
        <taxon>Ixodidae</taxon>
        <taxon>Hyalomminae</taxon>
        <taxon>Hyalomma</taxon>
    </lineage>
</organism>
<dbReference type="Proteomes" id="UP000821845">
    <property type="component" value="Chromosome 2"/>
</dbReference>
<evidence type="ECO:0000313" key="2">
    <source>
        <dbReference type="Proteomes" id="UP000821845"/>
    </source>
</evidence>
<name>A0ACB7SVZ1_HYAAI</name>
<comment type="caution">
    <text evidence="1">The sequence shown here is derived from an EMBL/GenBank/DDBJ whole genome shotgun (WGS) entry which is preliminary data.</text>
</comment>
<dbReference type="EMBL" id="CM023482">
    <property type="protein sequence ID" value="KAH6939121.1"/>
    <property type="molecule type" value="Genomic_DNA"/>
</dbReference>
<gene>
    <name evidence="1" type="ORF">HPB50_015775</name>
</gene>
<keyword evidence="2" id="KW-1185">Reference proteome</keyword>
<reference evidence="1" key="1">
    <citation type="submission" date="2020-05" db="EMBL/GenBank/DDBJ databases">
        <title>Large-scale comparative analyses of tick genomes elucidate their genetic diversity and vector capacities.</title>
        <authorList>
            <person name="Jia N."/>
            <person name="Wang J."/>
            <person name="Shi W."/>
            <person name="Du L."/>
            <person name="Sun Y."/>
            <person name="Zhan W."/>
            <person name="Jiang J."/>
            <person name="Wang Q."/>
            <person name="Zhang B."/>
            <person name="Ji P."/>
            <person name="Sakyi L.B."/>
            <person name="Cui X."/>
            <person name="Yuan T."/>
            <person name="Jiang B."/>
            <person name="Yang W."/>
            <person name="Lam T.T.-Y."/>
            <person name="Chang Q."/>
            <person name="Ding S."/>
            <person name="Wang X."/>
            <person name="Zhu J."/>
            <person name="Ruan X."/>
            <person name="Zhao L."/>
            <person name="Wei J."/>
            <person name="Que T."/>
            <person name="Du C."/>
            <person name="Cheng J."/>
            <person name="Dai P."/>
            <person name="Han X."/>
            <person name="Huang E."/>
            <person name="Gao Y."/>
            <person name="Liu J."/>
            <person name="Shao H."/>
            <person name="Ye R."/>
            <person name="Li L."/>
            <person name="Wei W."/>
            <person name="Wang X."/>
            <person name="Wang C."/>
            <person name="Yang T."/>
            <person name="Huo Q."/>
            <person name="Li W."/>
            <person name="Guo W."/>
            <person name="Chen H."/>
            <person name="Zhou L."/>
            <person name="Ni X."/>
            <person name="Tian J."/>
            <person name="Zhou Y."/>
            <person name="Sheng Y."/>
            <person name="Liu T."/>
            <person name="Pan Y."/>
            <person name="Xia L."/>
            <person name="Li J."/>
            <person name="Zhao F."/>
            <person name="Cao W."/>
        </authorList>
    </citation>
    <scope>NUCLEOTIDE SEQUENCE</scope>
    <source>
        <strain evidence="1">Hyas-2018</strain>
    </source>
</reference>
<evidence type="ECO:0000313" key="1">
    <source>
        <dbReference type="EMBL" id="KAH6939121.1"/>
    </source>
</evidence>
<protein>
    <submittedName>
        <fullName evidence="1">Uncharacterized protein</fullName>
    </submittedName>
</protein>
<proteinExistence type="predicted"/>
<sequence>MRGSAFLVSILGVASLCRGIFRGWGDVSFHGSSQIPTPNLDVLAADGIILNNYYVAPFCTPSRASLLTGLYPIRTGMQGAPIEIAQPWGMSTDVRILPQYLKEFGYETHLVGKWHLGSYKESLTPTCRGFDSFYGFYNGEEGYYSHTLNYGNHTGLDFWFNKEPMWSDSGNYSTSLYTKRAQTIIKNVTNTKPLFLVVAYQATHSAVGAQLQEAPQEHTDKFSYIGNEERTIYAGGDATKMVGLDGHDMWRSLSFGLPSPRTEVLYNYDSSFTGFAALRDLRYKLVLNGTGMFDDRANIPGRRRPYHDLDDLLSKSTIAGVLRGLYKKEKLDLPRSWRRKARLTCGTHKTANFSVSASVYLFDIVDDPCELNNLASTLPDVVASLKKRLDAFGAAAAPVRNHLTIDPASFPENHGGTWAPWVPSECPTSSR</sequence>